<feature type="region of interest" description="Disordered" evidence="1">
    <location>
        <begin position="1"/>
        <end position="22"/>
    </location>
</feature>
<reference evidence="5" key="1">
    <citation type="journal article" date="2020" name="Genome Biol.">
        <title>Gamete binning: chromosome-level and haplotype-resolved genome assembly enabled by high-throughput single-cell sequencing of gamete genomes.</title>
        <authorList>
            <person name="Campoy J.A."/>
            <person name="Sun H."/>
            <person name="Goel M."/>
            <person name="Jiao W.-B."/>
            <person name="Folz-Donahue K."/>
            <person name="Wang N."/>
            <person name="Rubio M."/>
            <person name="Liu C."/>
            <person name="Kukat C."/>
            <person name="Ruiz D."/>
            <person name="Huettel B."/>
            <person name="Schneeberger K."/>
        </authorList>
    </citation>
    <scope>NUCLEOTIDE SEQUENCE [LARGE SCALE GENOMIC DNA]</scope>
    <source>
        <strain evidence="5">cv. Rojo Pasion</strain>
    </source>
</reference>
<keyword evidence="5" id="KW-1185">Reference proteome</keyword>
<evidence type="ECO:0000313" key="5">
    <source>
        <dbReference type="Proteomes" id="UP000507245"/>
    </source>
</evidence>
<dbReference type="Proteomes" id="UP000507245">
    <property type="component" value="Unassembled WGS sequence"/>
</dbReference>
<dbReference type="AlphaFoldDB" id="A0A6J5XHC5"/>
<accession>A0A6J5XHC5</accession>
<protein>
    <submittedName>
        <fullName evidence="3">Uncharacterized protein</fullName>
    </submittedName>
</protein>
<evidence type="ECO:0000313" key="4">
    <source>
        <dbReference type="Proteomes" id="UP000507222"/>
    </source>
</evidence>
<sequence length="66" mass="7443">MKNMRPTTTTKTPTTLLTDFPRFGQPWNQGSGPLWTWAVDAISGGILSQRPQNHQIDLLWGTCCRL</sequence>
<evidence type="ECO:0000313" key="3">
    <source>
        <dbReference type="EMBL" id="CAB4312371.1"/>
    </source>
</evidence>
<evidence type="ECO:0000313" key="2">
    <source>
        <dbReference type="EMBL" id="CAB4282063.1"/>
    </source>
</evidence>
<proteinExistence type="predicted"/>
<gene>
    <name evidence="2" type="ORF">CURHAP_LOCUS35313</name>
    <name evidence="3" type="ORF">ORAREDHAP_LOCUS34768</name>
</gene>
<organism evidence="3 5">
    <name type="scientific">Prunus armeniaca</name>
    <name type="common">Apricot</name>
    <name type="synonym">Armeniaca vulgaris</name>
    <dbReference type="NCBI Taxonomy" id="36596"/>
    <lineage>
        <taxon>Eukaryota</taxon>
        <taxon>Viridiplantae</taxon>
        <taxon>Streptophyta</taxon>
        <taxon>Embryophyta</taxon>
        <taxon>Tracheophyta</taxon>
        <taxon>Spermatophyta</taxon>
        <taxon>Magnoliopsida</taxon>
        <taxon>eudicotyledons</taxon>
        <taxon>Gunneridae</taxon>
        <taxon>Pentapetalae</taxon>
        <taxon>rosids</taxon>
        <taxon>fabids</taxon>
        <taxon>Rosales</taxon>
        <taxon>Rosaceae</taxon>
        <taxon>Amygdaloideae</taxon>
        <taxon>Amygdaleae</taxon>
        <taxon>Prunus</taxon>
    </lineage>
</organism>
<dbReference type="EMBL" id="CAEKKB010000006">
    <property type="protein sequence ID" value="CAB4312371.1"/>
    <property type="molecule type" value="Genomic_DNA"/>
</dbReference>
<dbReference type="EMBL" id="CAEKDK010000006">
    <property type="protein sequence ID" value="CAB4282063.1"/>
    <property type="molecule type" value="Genomic_DNA"/>
</dbReference>
<feature type="compositionally biased region" description="Low complexity" evidence="1">
    <location>
        <begin position="1"/>
        <end position="18"/>
    </location>
</feature>
<evidence type="ECO:0000256" key="1">
    <source>
        <dbReference type="SAM" id="MobiDB-lite"/>
    </source>
</evidence>
<dbReference type="Proteomes" id="UP000507222">
    <property type="component" value="Unassembled WGS sequence"/>
</dbReference>
<reference evidence="3 4" key="2">
    <citation type="submission" date="2020-05" db="EMBL/GenBank/DDBJ databases">
        <authorList>
            <person name="Campoy J."/>
            <person name="Schneeberger K."/>
            <person name="Spophaly S."/>
        </authorList>
    </citation>
    <scope>NUCLEOTIDE SEQUENCE [LARGE SCALE GENOMIC DNA]</scope>
    <source>
        <strain evidence="3">PruArmRojPasFocal</strain>
    </source>
</reference>
<name>A0A6J5XHC5_PRUAR</name>